<feature type="transmembrane region" description="Helical" evidence="1">
    <location>
        <begin position="196"/>
        <end position="214"/>
    </location>
</feature>
<sequence length="279" mass="31050">MSTEPSQDNQSWIFRFVKGMFIGSGFIIPGVSGGALAAIFGIYERLIKFIANITTNFKKNMKFFLPVGLGAFFGIFLLSFVVSFALENYATISIWFFVGAILGMIPSLWKEAGLKGRDKIDWIFLILSFVFGVLLLGFGNQLFDGQVPPSFWSFLLCGIFIALGALIPGLSPSNFIVYMGLYGAMAEGFMSFDLSILVPLGIGIVITMFSLAKVIEKIFNRYYSQFYHFIFGIVLASTIMIIPTDYSGFGFIQYVWCAVMLVIGAAIGAWMSRLEERYK</sequence>
<feature type="transmembrane region" description="Helical" evidence="1">
    <location>
        <begin position="63"/>
        <end position="86"/>
    </location>
</feature>
<gene>
    <name evidence="2" type="ORF">Q4F26_02175</name>
</gene>
<dbReference type="PANTHER" id="PTHR37308:SF1">
    <property type="entry name" value="POLYPRENYL-PHOSPHATE TRANSPORTER"/>
    <property type="match status" value="1"/>
</dbReference>
<dbReference type="Proteomes" id="UP001171751">
    <property type="component" value="Unassembled WGS sequence"/>
</dbReference>
<reference evidence="2" key="1">
    <citation type="submission" date="2023-07" db="EMBL/GenBank/DDBJ databases">
        <title>Between Cages and Wild: Unraveling the Impact of Captivity on Animal Microbiomes and Antimicrobial Resistance.</title>
        <authorList>
            <person name="Schmartz G.P."/>
            <person name="Rehner J."/>
            <person name="Schuff M.J."/>
            <person name="Becker S.L."/>
            <person name="Kravczyk M."/>
            <person name="Gurevich A."/>
            <person name="Francke R."/>
            <person name="Mueller R."/>
            <person name="Keller V."/>
            <person name="Keller A."/>
        </authorList>
    </citation>
    <scope>NUCLEOTIDE SEQUENCE</scope>
    <source>
        <strain evidence="2">S39M_St_73</strain>
    </source>
</reference>
<keyword evidence="1" id="KW-0472">Membrane</keyword>
<evidence type="ECO:0000256" key="1">
    <source>
        <dbReference type="SAM" id="Phobius"/>
    </source>
</evidence>
<feature type="transmembrane region" description="Helical" evidence="1">
    <location>
        <begin position="151"/>
        <end position="168"/>
    </location>
</feature>
<feature type="transmembrane region" description="Helical" evidence="1">
    <location>
        <begin position="92"/>
        <end position="109"/>
    </location>
</feature>
<feature type="transmembrane region" description="Helical" evidence="1">
    <location>
        <begin position="20"/>
        <end position="43"/>
    </location>
</feature>
<accession>A0AA43ZSL3</accession>
<dbReference type="AlphaFoldDB" id="A0AA43ZSL3"/>
<feature type="transmembrane region" description="Helical" evidence="1">
    <location>
        <begin position="250"/>
        <end position="271"/>
    </location>
</feature>
<feature type="transmembrane region" description="Helical" evidence="1">
    <location>
        <begin position="121"/>
        <end position="139"/>
    </location>
</feature>
<name>A0AA43ZSL3_9LACT</name>
<feature type="transmembrane region" description="Helical" evidence="1">
    <location>
        <begin position="226"/>
        <end position="244"/>
    </location>
</feature>
<dbReference type="PANTHER" id="PTHR37308">
    <property type="entry name" value="INTEGRAL MEMBRANE PROTEIN"/>
    <property type="match status" value="1"/>
</dbReference>
<keyword evidence="3" id="KW-1185">Reference proteome</keyword>
<comment type="caution">
    <text evidence="2">The sequence shown here is derived from an EMBL/GenBank/DDBJ whole genome shotgun (WGS) entry which is preliminary data.</text>
</comment>
<keyword evidence="1" id="KW-1133">Transmembrane helix</keyword>
<dbReference type="InterPro" id="IPR007163">
    <property type="entry name" value="VCA0040-like"/>
</dbReference>
<dbReference type="Pfam" id="PF04018">
    <property type="entry name" value="VCA0040-like"/>
    <property type="match status" value="1"/>
</dbReference>
<evidence type="ECO:0000313" key="3">
    <source>
        <dbReference type="Proteomes" id="UP001171751"/>
    </source>
</evidence>
<evidence type="ECO:0000313" key="2">
    <source>
        <dbReference type="EMBL" id="MDO5457128.1"/>
    </source>
</evidence>
<proteinExistence type="predicted"/>
<organism evidence="2 3">
    <name type="scientific">Atopococcus tabaci</name>
    <dbReference type="NCBI Taxonomy" id="269774"/>
    <lineage>
        <taxon>Bacteria</taxon>
        <taxon>Bacillati</taxon>
        <taxon>Bacillota</taxon>
        <taxon>Bacilli</taxon>
        <taxon>Lactobacillales</taxon>
        <taxon>Carnobacteriaceae</taxon>
        <taxon>Atopococcus</taxon>
    </lineage>
</organism>
<protein>
    <submittedName>
        <fullName evidence="2">DUF368 domain-containing protein</fullName>
    </submittedName>
</protein>
<keyword evidence="1" id="KW-0812">Transmembrane</keyword>
<dbReference type="EMBL" id="JAUNQW010000006">
    <property type="protein sequence ID" value="MDO5457128.1"/>
    <property type="molecule type" value="Genomic_DNA"/>
</dbReference>